<name>A0AAP2GSS7_9BACT</name>
<sequence length="174" mass="19100">MTRRGLLAVIPLLLLFLSAACDKRQQTPDVAAAVDEAVGPIVLHASLQDTLSPAFLQALRLEKVEGLNVKYLSGQEAHYFAYVADPDAVLRAVVHTAFSKHVAVADTVCRRIDPRALTMLAQPLHATELAAGAFFWEADITAFEVYECVRGPIRHTLLISRATRNVLHRVEFSA</sequence>
<dbReference type="AlphaFoldDB" id="A0AAP2GSS7"/>
<protein>
    <submittedName>
        <fullName evidence="2">Uncharacterized protein</fullName>
    </submittedName>
</protein>
<comment type="caution">
    <text evidence="2">The sequence shown here is derived from an EMBL/GenBank/DDBJ whole genome shotgun (WGS) entry which is preliminary data.</text>
</comment>
<keyword evidence="1" id="KW-0732">Signal</keyword>
<accession>A0AAP2GSS7</accession>
<gene>
    <name evidence="2" type="ORF">KK062_04760</name>
</gene>
<feature type="signal peptide" evidence="1">
    <location>
        <begin position="1"/>
        <end position="20"/>
    </location>
</feature>
<organism evidence="2 3">
    <name type="scientific">Dawidia cretensis</name>
    <dbReference type="NCBI Taxonomy" id="2782350"/>
    <lineage>
        <taxon>Bacteria</taxon>
        <taxon>Pseudomonadati</taxon>
        <taxon>Bacteroidota</taxon>
        <taxon>Cytophagia</taxon>
        <taxon>Cytophagales</taxon>
        <taxon>Chryseotaleaceae</taxon>
        <taxon>Dawidia</taxon>
    </lineage>
</organism>
<keyword evidence="3" id="KW-1185">Reference proteome</keyword>
<dbReference type="PROSITE" id="PS51257">
    <property type="entry name" value="PROKAR_LIPOPROTEIN"/>
    <property type="match status" value="1"/>
</dbReference>
<dbReference type="Proteomes" id="UP001319080">
    <property type="component" value="Unassembled WGS sequence"/>
</dbReference>
<evidence type="ECO:0000256" key="1">
    <source>
        <dbReference type="SAM" id="SignalP"/>
    </source>
</evidence>
<feature type="chain" id="PRO_5043044705" evidence="1">
    <location>
        <begin position="21"/>
        <end position="174"/>
    </location>
</feature>
<reference evidence="2 3" key="1">
    <citation type="submission" date="2021-05" db="EMBL/GenBank/DDBJ databases">
        <title>A Polyphasic approach of four new species of the genus Ohtaekwangia: Ohtaekwangia histidinii sp. nov., Ohtaekwangia cretensis sp. nov., Ohtaekwangia indiensis sp. nov., Ohtaekwangia reichenbachii sp. nov. from diverse environment.</title>
        <authorList>
            <person name="Octaviana S."/>
        </authorList>
    </citation>
    <scope>NUCLEOTIDE SEQUENCE [LARGE SCALE GENOMIC DNA]</scope>
    <source>
        <strain evidence="2 3">PWU5</strain>
    </source>
</reference>
<dbReference type="RefSeq" id="WP_254083104.1">
    <property type="nucleotide sequence ID" value="NZ_JAHESE010000002.1"/>
</dbReference>
<dbReference type="EMBL" id="JAHESE010000002">
    <property type="protein sequence ID" value="MBT1707518.1"/>
    <property type="molecule type" value="Genomic_DNA"/>
</dbReference>
<evidence type="ECO:0000313" key="2">
    <source>
        <dbReference type="EMBL" id="MBT1707518.1"/>
    </source>
</evidence>
<proteinExistence type="predicted"/>
<evidence type="ECO:0000313" key="3">
    <source>
        <dbReference type="Proteomes" id="UP001319080"/>
    </source>
</evidence>